<dbReference type="Proteomes" id="UP000037122">
    <property type="component" value="Unassembled WGS sequence"/>
</dbReference>
<evidence type="ECO:0000313" key="5">
    <source>
        <dbReference type="Proteomes" id="UP000037122"/>
    </source>
</evidence>
<evidence type="ECO:0000256" key="3">
    <source>
        <dbReference type="ARBA" id="ARBA00022833"/>
    </source>
</evidence>
<comment type="caution">
    <text evidence="4">The sequence shown here is derived from an EMBL/GenBank/DDBJ whole genome shotgun (WGS) entry which is preliminary data.</text>
</comment>
<reference evidence="5" key="1">
    <citation type="journal article" date="2015" name="BMC Genomics">
        <title>Draft genome of a commonly misdiagnosed multidrug resistant pathogen Candida auris.</title>
        <authorList>
            <person name="Chatterjee S."/>
            <person name="Alampalli S.V."/>
            <person name="Nageshan R.K."/>
            <person name="Chettiar S.T."/>
            <person name="Joshi S."/>
            <person name="Tatu U.S."/>
        </authorList>
    </citation>
    <scope>NUCLEOTIDE SEQUENCE [LARGE SCALE GENOMIC DNA]</scope>
    <source>
        <strain evidence="5">6684</strain>
    </source>
</reference>
<dbReference type="VEuPathDB" id="FungiDB:CJI97_001897"/>
<evidence type="ECO:0000313" key="4">
    <source>
        <dbReference type="EMBL" id="KND97535.1"/>
    </source>
</evidence>
<evidence type="ECO:0000256" key="2">
    <source>
        <dbReference type="ARBA" id="ARBA00022771"/>
    </source>
</evidence>
<evidence type="ECO:0000256" key="1">
    <source>
        <dbReference type="ARBA" id="ARBA00022723"/>
    </source>
</evidence>
<organism evidence="4 5">
    <name type="scientific">Candidozyma auris</name>
    <name type="common">Yeast</name>
    <name type="synonym">Candida auris</name>
    <dbReference type="NCBI Taxonomy" id="498019"/>
    <lineage>
        <taxon>Eukaryota</taxon>
        <taxon>Fungi</taxon>
        <taxon>Dikarya</taxon>
        <taxon>Ascomycota</taxon>
        <taxon>Saccharomycotina</taxon>
        <taxon>Pichiomycetes</taxon>
        <taxon>Metschnikowiaceae</taxon>
        <taxon>Candidozyma</taxon>
    </lineage>
</organism>
<keyword evidence="2" id="KW-0863">Zinc-finger</keyword>
<dbReference type="GO" id="GO:0008270">
    <property type="term" value="F:zinc ion binding"/>
    <property type="evidence" value="ECO:0007669"/>
    <property type="project" value="UniProtKB-KW"/>
</dbReference>
<dbReference type="VEuPathDB" id="FungiDB:QG37_05927"/>
<proteinExistence type="predicted"/>
<dbReference type="EMBL" id="LGST01000041">
    <property type="protein sequence ID" value="KND97535.1"/>
    <property type="molecule type" value="Genomic_DNA"/>
</dbReference>
<accession>A0A0L0NV42</accession>
<gene>
    <name evidence="4" type="ORF">QG37_05927</name>
</gene>
<keyword evidence="1" id="KW-0479">Metal-binding</keyword>
<dbReference type="Gene3D" id="3.30.60.90">
    <property type="match status" value="1"/>
</dbReference>
<protein>
    <submittedName>
        <fullName evidence="4">Uncharacterized protein</fullName>
    </submittedName>
</protein>
<dbReference type="VEuPathDB" id="FungiDB:CJJ07_000958"/>
<dbReference type="AlphaFoldDB" id="A0A0L0NV42"/>
<keyword evidence="3" id="KW-0862">Zinc</keyword>
<dbReference type="SUPFAM" id="SSF57850">
    <property type="entry name" value="RING/U-box"/>
    <property type="match status" value="1"/>
</dbReference>
<sequence length="451" mass="51528">MHSTTVSHETTASLRVNINGSTETDIFTVSKSVLLHLESKEGCLELLRKLYSSRHEWRKLKPEFVKLLRSSKKHKTYMPLENVPDFREMKRSLKVKNYVSVLLLYDRTSIIDNQIKRLPDDVLLSLISQTSETRKLNSSALVSSPLHRNIVNDSSYLMAFCDLCFPEQFFKEVNGVCFKCNVCNDFVLCETCINRLEVPCHREKHPMMLINLYSSRAVKPKNYRITDEIISPSHPIFAGGNDVFQETSSNRMIHQVTNHSVMSTSSFEEMWCILTPFTDDLAEMQLHNHSGALFESDHLRIIFTDYNASWKHSIRMEKPMIIPHSQSLKIHMKTTTESLSKTHCITLVKDDGPVFNFTRTKQPSIMKYSLCASSGVSVPEQALKKTMNVGAESGRVQLMPDLKLCPLTEPFSHLTTEMKPYSTAVEHGATNIYESDNFDEFEIISDVENVA</sequence>
<dbReference type="InterPro" id="IPR043145">
    <property type="entry name" value="Znf_ZZ_sf"/>
</dbReference>
<name>A0A0L0NV42_CANAR</name>